<feature type="signal peptide" evidence="1">
    <location>
        <begin position="1"/>
        <end position="19"/>
    </location>
</feature>
<dbReference type="PATRIC" id="fig|1339352.3.peg.3358"/>
<evidence type="ECO:0000313" key="4">
    <source>
        <dbReference type="Proteomes" id="UP000027661"/>
    </source>
</evidence>
<sequence>MKRIAFLVITLFFFLKSMAGDGDKFFNISGGWQWKNTVNAVVGLEFEGKYHNAYELYIDLATAYDKCPVCNKVCSDSFWSYKTFGIGAAYKPTISRGKNSNLRWRFGADLGANRKGFQASIDIGLEYSYSFRNGMQVFVMQKNDFVFWTRDHFRNGLLVGVKFPINK</sequence>
<dbReference type="AlphaFoldDB" id="A0A069S0G1"/>
<proteinExistence type="predicted"/>
<evidence type="ECO:0000313" key="3">
    <source>
        <dbReference type="EMBL" id="KDS47125.1"/>
    </source>
</evidence>
<keyword evidence="1" id="KW-0732">Signal</keyword>
<accession>A0A069S0G1</accession>
<evidence type="ECO:0008006" key="5">
    <source>
        <dbReference type="Google" id="ProtNLM"/>
    </source>
</evidence>
<dbReference type="EMBL" id="JNHM01000180">
    <property type="protein sequence ID" value="KDS42907.1"/>
    <property type="molecule type" value="Genomic_DNA"/>
</dbReference>
<protein>
    <recommendedName>
        <fullName evidence="5">Outer membrane protein beta-barrel domain-containing protein</fullName>
    </recommendedName>
</protein>
<dbReference type="EMBL" id="JNHM01000107">
    <property type="protein sequence ID" value="KDS47125.1"/>
    <property type="molecule type" value="Genomic_DNA"/>
</dbReference>
<dbReference type="Proteomes" id="UP000027661">
    <property type="component" value="Unassembled WGS sequence"/>
</dbReference>
<evidence type="ECO:0000256" key="1">
    <source>
        <dbReference type="SAM" id="SignalP"/>
    </source>
</evidence>
<evidence type="ECO:0000313" key="2">
    <source>
        <dbReference type="EMBL" id="KDS42907.1"/>
    </source>
</evidence>
<comment type="caution">
    <text evidence="2">The sequence shown here is derived from an EMBL/GenBank/DDBJ whole genome shotgun (WGS) entry which is preliminary data.</text>
</comment>
<reference evidence="2 4" key="1">
    <citation type="submission" date="2014-04" db="EMBL/GenBank/DDBJ databases">
        <authorList>
            <person name="Sears C."/>
            <person name="Carroll K."/>
            <person name="Sack B.R."/>
            <person name="Qadri F."/>
            <person name="Myers L.L."/>
            <person name="Chung G.-T."/>
            <person name="Escheverria P."/>
            <person name="Fraser C.M."/>
            <person name="Sadzewicz L."/>
            <person name="Shefchek K.A."/>
            <person name="Tallon L."/>
            <person name="Das S.P."/>
            <person name="Daugherty S."/>
            <person name="Mongodin E.F."/>
        </authorList>
    </citation>
    <scope>NUCLEOTIDE SEQUENCE [LARGE SCALE GENOMIC DNA]</scope>
    <source>
        <strain evidence="2 4">3975 RP4</strain>
    </source>
</reference>
<dbReference type="RefSeq" id="WP_005647321.1">
    <property type="nucleotide sequence ID" value="NZ_JNHM01000107.1"/>
</dbReference>
<name>A0A069S0G1_PHOVU</name>
<gene>
    <name evidence="3" type="ORF">M099_3548</name>
    <name evidence="2" type="ORF">M099_4617</name>
</gene>
<feature type="chain" id="PRO_5007372663" description="Outer membrane protein beta-barrel domain-containing protein" evidence="1">
    <location>
        <begin position="20"/>
        <end position="167"/>
    </location>
</feature>
<organism evidence="2 4">
    <name type="scientific">Phocaeicola vulgatus str. 3975 RP4</name>
    <dbReference type="NCBI Taxonomy" id="1339352"/>
    <lineage>
        <taxon>Bacteria</taxon>
        <taxon>Pseudomonadati</taxon>
        <taxon>Bacteroidota</taxon>
        <taxon>Bacteroidia</taxon>
        <taxon>Bacteroidales</taxon>
        <taxon>Bacteroidaceae</taxon>
        <taxon>Phocaeicola</taxon>
    </lineage>
</organism>